<reference evidence="3 4" key="1">
    <citation type="journal article" date="2017" name="Environ. Microbiol.">
        <title>Decay of the glycolytic pathway and adaptation to intranuclear parasitism within Enterocytozoonidae microsporidia.</title>
        <authorList>
            <person name="Wiredu Boakye D."/>
            <person name="Jaroenlak P."/>
            <person name="Prachumwat A."/>
            <person name="Williams T.A."/>
            <person name="Bateman K.S."/>
            <person name="Itsathitphaisarn O."/>
            <person name="Sritunyalucksana K."/>
            <person name="Paszkiewicz K.H."/>
            <person name="Moore K.A."/>
            <person name="Stentiford G.D."/>
            <person name="Williams B.A."/>
        </authorList>
    </citation>
    <scope>NUCLEOTIDE SEQUENCE [LARGE SCALE GENOMIC DNA]</scope>
    <source>
        <strain evidence="3 4">TH1</strain>
    </source>
</reference>
<gene>
    <name evidence="3" type="ORF">EHP00_257</name>
</gene>
<accession>A0A1W0E6M2</accession>
<dbReference type="Proteomes" id="UP000192758">
    <property type="component" value="Unassembled WGS sequence"/>
</dbReference>
<keyword evidence="2" id="KW-0812">Transmembrane</keyword>
<name>A0A1W0E6M2_9MICR</name>
<feature type="compositionally biased region" description="Basic and acidic residues" evidence="1">
    <location>
        <begin position="49"/>
        <end position="66"/>
    </location>
</feature>
<proteinExistence type="predicted"/>
<dbReference type="AlphaFoldDB" id="A0A1W0E6M2"/>
<protein>
    <submittedName>
        <fullName evidence="3">Uncharacterized protein</fullName>
    </submittedName>
</protein>
<keyword evidence="4" id="KW-1185">Reference proteome</keyword>
<sequence>MNNDVNKNKKRNLKIVIFILLLAVVTCSAIGIYLWIKFSKKEKELKELSQDEDKVKQPIDKDEDKKRKIPTTPIDQYDKNKLAIDFYNDTVDFDFNNMGKLGIKPSRILTVPKDDESYTPKKMDLKNVVYSSDSILSLYTILSKNKENVAIIAAANEEYIGNGYSILRKYRRGIGNQEQALMSVVLGLLEANIGIAEKDSKGNLVIDNKRNYRYNKKSLRNQIWISENLGSKIPLELANDYATNNRNCKFFSTYVTLRYHEDKSILQENKESKGRVFVYSIAAIDNGKVKITNYQDVYDDVYYKLIACLNDAQQNNIKHLVLTIPGSGIFAANDKKYLAEIKRASDDAVSLLGGYFDTLVLSPKL</sequence>
<keyword evidence="2" id="KW-0472">Membrane</keyword>
<evidence type="ECO:0000256" key="2">
    <source>
        <dbReference type="SAM" id="Phobius"/>
    </source>
</evidence>
<keyword evidence="2" id="KW-1133">Transmembrane helix</keyword>
<feature type="transmembrane region" description="Helical" evidence="2">
    <location>
        <begin position="15"/>
        <end position="36"/>
    </location>
</feature>
<dbReference type="EMBL" id="MNPJ01000016">
    <property type="protein sequence ID" value="OQS54904.1"/>
    <property type="molecule type" value="Genomic_DNA"/>
</dbReference>
<evidence type="ECO:0000256" key="1">
    <source>
        <dbReference type="SAM" id="MobiDB-lite"/>
    </source>
</evidence>
<dbReference type="STRING" id="646526.A0A1W0E6M2"/>
<organism evidence="3 4">
    <name type="scientific">Ecytonucleospora hepatopenaei</name>
    <dbReference type="NCBI Taxonomy" id="646526"/>
    <lineage>
        <taxon>Eukaryota</taxon>
        <taxon>Fungi</taxon>
        <taxon>Fungi incertae sedis</taxon>
        <taxon>Microsporidia</taxon>
        <taxon>Enterocytozoonidae</taxon>
        <taxon>Ecytonucleospora</taxon>
    </lineage>
</organism>
<evidence type="ECO:0000313" key="4">
    <source>
        <dbReference type="Proteomes" id="UP000192758"/>
    </source>
</evidence>
<dbReference type="VEuPathDB" id="MicrosporidiaDB:EHP00_257"/>
<evidence type="ECO:0000313" key="3">
    <source>
        <dbReference type="EMBL" id="OQS54904.1"/>
    </source>
</evidence>
<comment type="caution">
    <text evidence="3">The sequence shown here is derived from an EMBL/GenBank/DDBJ whole genome shotgun (WGS) entry which is preliminary data.</text>
</comment>
<feature type="region of interest" description="Disordered" evidence="1">
    <location>
        <begin position="49"/>
        <end position="72"/>
    </location>
</feature>